<dbReference type="RefSeq" id="WP_133870816.1">
    <property type="nucleotide sequence ID" value="NZ_SOAU01000001.1"/>
</dbReference>
<feature type="compositionally biased region" description="Polar residues" evidence="1">
    <location>
        <begin position="70"/>
        <end position="81"/>
    </location>
</feature>
<organism evidence="2 3">
    <name type="scientific">Ilumatobacter fluminis</name>
    <dbReference type="NCBI Taxonomy" id="467091"/>
    <lineage>
        <taxon>Bacteria</taxon>
        <taxon>Bacillati</taxon>
        <taxon>Actinomycetota</taxon>
        <taxon>Acidimicrobiia</taxon>
        <taxon>Acidimicrobiales</taxon>
        <taxon>Ilumatobacteraceae</taxon>
        <taxon>Ilumatobacter</taxon>
    </lineage>
</organism>
<evidence type="ECO:0000256" key="1">
    <source>
        <dbReference type="SAM" id="MobiDB-lite"/>
    </source>
</evidence>
<name>A0A4R7I5I0_9ACTN</name>
<evidence type="ECO:0000313" key="2">
    <source>
        <dbReference type="EMBL" id="TDT18610.1"/>
    </source>
</evidence>
<comment type="caution">
    <text evidence="2">The sequence shown here is derived from an EMBL/GenBank/DDBJ whole genome shotgun (WGS) entry which is preliminary data.</text>
</comment>
<dbReference type="Gene3D" id="2.60.120.1140">
    <property type="entry name" value="Protein of unknown function DUF192"/>
    <property type="match status" value="1"/>
</dbReference>
<keyword evidence="3" id="KW-1185">Reference proteome</keyword>
<dbReference type="Pfam" id="PF02643">
    <property type="entry name" value="DUF192"/>
    <property type="match status" value="1"/>
</dbReference>
<dbReference type="PROSITE" id="PS51257">
    <property type="entry name" value="PROKAR_LIPOPROTEIN"/>
    <property type="match status" value="1"/>
</dbReference>
<dbReference type="InterPro" id="IPR038695">
    <property type="entry name" value="Saro_0823-like_sf"/>
</dbReference>
<accession>A0A4R7I5I0</accession>
<evidence type="ECO:0008006" key="4">
    <source>
        <dbReference type="Google" id="ProtNLM"/>
    </source>
</evidence>
<feature type="compositionally biased region" description="Polar residues" evidence="1">
    <location>
        <begin position="49"/>
        <end position="60"/>
    </location>
</feature>
<proteinExistence type="predicted"/>
<sequence length="219" mass="22532">MRGVLVTLMLVAGLVGCSSDDGSGDATAVASTLVDTAPTTPLVATEPTVTANAETASTEPAVTDPAGTELASTEPASTTVPAESVTPEGFDRVRATVTTADGEVCELCLWMADSSRSRAQGLMGVTDLGDGDGMAFVYGAPHTGTFWMKNTPLPLSIAFFDEQGGYLDSFDMEPCEADPCPVYPTAPQFLVAIETVQGGLDALGIAEGSRLRLTTLACE</sequence>
<dbReference type="EMBL" id="SOAU01000001">
    <property type="protein sequence ID" value="TDT18610.1"/>
    <property type="molecule type" value="Genomic_DNA"/>
</dbReference>
<dbReference type="PANTHER" id="PTHR37953:SF1">
    <property type="entry name" value="UPF0127 PROTEIN MJ1496"/>
    <property type="match status" value="1"/>
</dbReference>
<dbReference type="InterPro" id="IPR003795">
    <property type="entry name" value="DUF192"/>
</dbReference>
<protein>
    <recommendedName>
        <fullName evidence="4">DUF192 domain-containing protein</fullName>
    </recommendedName>
</protein>
<gene>
    <name evidence="2" type="ORF">BDK89_4238</name>
</gene>
<dbReference type="Proteomes" id="UP000294558">
    <property type="component" value="Unassembled WGS sequence"/>
</dbReference>
<dbReference type="OrthoDB" id="9808290at2"/>
<dbReference type="AlphaFoldDB" id="A0A4R7I5I0"/>
<evidence type="ECO:0000313" key="3">
    <source>
        <dbReference type="Proteomes" id="UP000294558"/>
    </source>
</evidence>
<dbReference type="PANTHER" id="PTHR37953">
    <property type="entry name" value="UPF0127 PROTEIN MJ1496"/>
    <property type="match status" value="1"/>
</dbReference>
<feature type="region of interest" description="Disordered" evidence="1">
    <location>
        <begin position="49"/>
        <end position="84"/>
    </location>
</feature>
<reference evidence="2 3" key="1">
    <citation type="submission" date="2019-03" db="EMBL/GenBank/DDBJ databases">
        <title>Sequencing the genomes of 1000 actinobacteria strains.</title>
        <authorList>
            <person name="Klenk H.-P."/>
        </authorList>
    </citation>
    <scope>NUCLEOTIDE SEQUENCE [LARGE SCALE GENOMIC DNA]</scope>
    <source>
        <strain evidence="2 3">DSM 18936</strain>
    </source>
</reference>